<comment type="caution">
    <text evidence="1">The sequence shown here is derived from an EMBL/GenBank/DDBJ whole genome shotgun (WGS) entry which is preliminary data.</text>
</comment>
<accession>A0A6G0YYY4</accession>
<name>A0A6G0YYY4_APHCR</name>
<organism evidence="1 2">
    <name type="scientific">Aphis craccivora</name>
    <name type="common">Cowpea aphid</name>
    <dbReference type="NCBI Taxonomy" id="307492"/>
    <lineage>
        <taxon>Eukaryota</taxon>
        <taxon>Metazoa</taxon>
        <taxon>Ecdysozoa</taxon>
        <taxon>Arthropoda</taxon>
        <taxon>Hexapoda</taxon>
        <taxon>Insecta</taxon>
        <taxon>Pterygota</taxon>
        <taxon>Neoptera</taxon>
        <taxon>Paraneoptera</taxon>
        <taxon>Hemiptera</taxon>
        <taxon>Sternorrhyncha</taxon>
        <taxon>Aphidomorpha</taxon>
        <taxon>Aphidoidea</taxon>
        <taxon>Aphididae</taxon>
        <taxon>Aphidini</taxon>
        <taxon>Aphis</taxon>
        <taxon>Aphis</taxon>
    </lineage>
</organism>
<dbReference type="Proteomes" id="UP000478052">
    <property type="component" value="Unassembled WGS sequence"/>
</dbReference>
<dbReference type="AlphaFoldDB" id="A0A6G0YYY4"/>
<evidence type="ECO:0000313" key="1">
    <source>
        <dbReference type="EMBL" id="KAF0763180.1"/>
    </source>
</evidence>
<keyword evidence="2" id="KW-1185">Reference proteome</keyword>
<dbReference type="OrthoDB" id="6628709at2759"/>
<proteinExistence type="predicted"/>
<protein>
    <submittedName>
        <fullName evidence="1">Putative transposon-derived protein F52C9.6</fullName>
    </submittedName>
</protein>
<gene>
    <name evidence="1" type="ORF">FWK35_00011882</name>
</gene>
<evidence type="ECO:0000313" key="2">
    <source>
        <dbReference type="Proteomes" id="UP000478052"/>
    </source>
</evidence>
<dbReference type="EMBL" id="VUJU01001945">
    <property type="protein sequence ID" value="KAF0763180.1"/>
    <property type="molecule type" value="Genomic_DNA"/>
</dbReference>
<sequence length="102" mass="12201">MIIWERKILRNIYGPVYNDNLGIYEKRHNEKLYNLADLLKNVLIRKINKKRPLGRPRTRWKDTVEKDMRLIDEDATLDWTLNREKWRGLLVAAQVLNGPLSC</sequence>
<reference evidence="1 2" key="1">
    <citation type="submission" date="2019-08" db="EMBL/GenBank/DDBJ databases">
        <title>Whole genome of Aphis craccivora.</title>
        <authorList>
            <person name="Voronova N.V."/>
            <person name="Shulinski R.S."/>
            <person name="Bandarenka Y.V."/>
            <person name="Zhorov D.G."/>
            <person name="Warner D."/>
        </authorList>
    </citation>
    <scope>NUCLEOTIDE SEQUENCE [LARGE SCALE GENOMIC DNA]</scope>
    <source>
        <strain evidence="1">180601</strain>
        <tissue evidence="1">Whole Body</tissue>
    </source>
</reference>